<accession>A0A0S8GFU8</accession>
<dbReference type="Pfam" id="PF14691">
    <property type="entry name" value="Fer4_20"/>
    <property type="match status" value="1"/>
</dbReference>
<dbReference type="InterPro" id="IPR009051">
    <property type="entry name" value="Helical_ferredxn"/>
</dbReference>
<keyword evidence="4" id="KW-0812">Transmembrane</keyword>
<dbReference type="PROSITE" id="PS51379">
    <property type="entry name" value="4FE4S_FER_2"/>
    <property type="match status" value="1"/>
</dbReference>
<keyword evidence="1" id="KW-0479">Metal-binding</keyword>
<dbReference type="Gene3D" id="1.10.1060.10">
    <property type="entry name" value="Alpha-helical ferredoxin"/>
    <property type="match status" value="1"/>
</dbReference>
<dbReference type="AlphaFoldDB" id="A0A0S8GFU8"/>
<evidence type="ECO:0000256" key="1">
    <source>
        <dbReference type="ARBA" id="ARBA00022723"/>
    </source>
</evidence>
<dbReference type="PATRIC" id="fig|1703780.3.peg.244"/>
<evidence type="ECO:0000256" key="4">
    <source>
        <dbReference type="SAM" id="Phobius"/>
    </source>
</evidence>
<feature type="domain" description="4Fe-4S ferredoxin-type" evidence="5">
    <location>
        <begin position="34"/>
        <end position="64"/>
    </location>
</feature>
<keyword evidence="3" id="KW-0411">Iron-sulfur</keyword>
<dbReference type="SUPFAM" id="SSF46548">
    <property type="entry name" value="alpha-helical ferredoxin"/>
    <property type="match status" value="1"/>
</dbReference>
<name>A0A0S8GFU8_UNCW3</name>
<reference evidence="6 7" key="1">
    <citation type="journal article" date="2015" name="Microbiome">
        <title>Genomic resolution of linkages in carbon, nitrogen, and sulfur cycling among widespread estuary sediment bacteria.</title>
        <authorList>
            <person name="Baker B.J."/>
            <person name="Lazar C.S."/>
            <person name="Teske A.P."/>
            <person name="Dick G.J."/>
        </authorList>
    </citation>
    <scope>NUCLEOTIDE SEQUENCE [LARGE SCALE GENOMIC DNA]</scope>
    <source>
        <strain evidence="6">SM23_60</strain>
    </source>
</reference>
<proteinExistence type="predicted"/>
<dbReference type="PROSITE" id="PS00198">
    <property type="entry name" value="4FE4S_FER_1"/>
    <property type="match status" value="1"/>
</dbReference>
<keyword evidence="2" id="KW-0408">Iron</keyword>
<dbReference type="EMBL" id="LJUO01000068">
    <property type="protein sequence ID" value="KPK71204.1"/>
    <property type="molecule type" value="Genomic_DNA"/>
</dbReference>
<keyword evidence="4" id="KW-0472">Membrane</keyword>
<organism evidence="6 7">
    <name type="scientific">candidate division WOR_3 bacterium SM23_60</name>
    <dbReference type="NCBI Taxonomy" id="1703780"/>
    <lineage>
        <taxon>Bacteria</taxon>
        <taxon>Bacteria division WOR-3</taxon>
    </lineage>
</organism>
<dbReference type="GO" id="GO:0046872">
    <property type="term" value="F:metal ion binding"/>
    <property type="evidence" value="ECO:0007669"/>
    <property type="project" value="UniProtKB-KW"/>
</dbReference>
<evidence type="ECO:0000313" key="6">
    <source>
        <dbReference type="EMBL" id="KPK71204.1"/>
    </source>
</evidence>
<gene>
    <name evidence="6" type="ORF">AMJ87_07585</name>
</gene>
<dbReference type="GO" id="GO:0051536">
    <property type="term" value="F:iron-sulfur cluster binding"/>
    <property type="evidence" value="ECO:0007669"/>
    <property type="project" value="UniProtKB-KW"/>
</dbReference>
<dbReference type="InterPro" id="IPR028261">
    <property type="entry name" value="DPD_II"/>
</dbReference>
<evidence type="ECO:0000256" key="2">
    <source>
        <dbReference type="ARBA" id="ARBA00023004"/>
    </source>
</evidence>
<protein>
    <recommendedName>
        <fullName evidence="5">4Fe-4S ferredoxin-type domain-containing protein</fullName>
    </recommendedName>
</protein>
<dbReference type="Proteomes" id="UP000051096">
    <property type="component" value="Unassembled WGS sequence"/>
</dbReference>
<evidence type="ECO:0000313" key="7">
    <source>
        <dbReference type="Proteomes" id="UP000051096"/>
    </source>
</evidence>
<evidence type="ECO:0000256" key="3">
    <source>
        <dbReference type="ARBA" id="ARBA00023014"/>
    </source>
</evidence>
<evidence type="ECO:0000259" key="5">
    <source>
        <dbReference type="PROSITE" id="PS51379"/>
    </source>
</evidence>
<keyword evidence="4" id="KW-1133">Transmembrane helix</keyword>
<dbReference type="InterPro" id="IPR017900">
    <property type="entry name" value="4Fe4S_Fe_S_CS"/>
</dbReference>
<feature type="transmembrane region" description="Helical" evidence="4">
    <location>
        <begin position="220"/>
        <end position="238"/>
    </location>
</feature>
<sequence>MDVGRHPNITLLTLSEVKELTGEPGNFTARVLQHARYVEVDKCTACDDCTAVCPVETDNEFELGLSKRKAIFKAFPQAVPSAFSISRIGHPPCRVACPAGVNAQGYIALIRAGKYKEALELERSANPFASVCGRVCNHPCESECVRGDVDEPIAIASLKRFCADFGSYPLEQKEPTGEKVGSFHGAYHSFDYRESLWMRTLITLHHSVLRSKPTRELVKILVWIVCEMIFALFLLPPVPTMK</sequence>
<comment type="caution">
    <text evidence="6">The sequence shown here is derived from an EMBL/GenBank/DDBJ whole genome shotgun (WGS) entry which is preliminary data.</text>
</comment>
<dbReference type="InterPro" id="IPR017896">
    <property type="entry name" value="4Fe4S_Fe-S-bd"/>
</dbReference>